<evidence type="ECO:0000313" key="2">
    <source>
        <dbReference type="Proteomes" id="UP001141806"/>
    </source>
</evidence>
<gene>
    <name evidence="1" type="ORF">NE237_007963</name>
</gene>
<dbReference type="Proteomes" id="UP001141806">
    <property type="component" value="Unassembled WGS sequence"/>
</dbReference>
<name>A0A9Q0QWZ8_9MAGN</name>
<sequence length="421" mass="46606">MCGYSCSRTFFCLRFLSLLLLHFAQFHCLVISILFLVCSSVGEKQTLHSSIDPPPFTSDPVLHSSIFVQGSSSPSTDHIFVLDGDFGDFAKENPLLTFVGKVMGSRPYRQQTVFKALPVAWNASYGVELLHRNVAPHLVNKIGSLSQIMLIKGLFQGQPLQFLRARVTLERSSFEIFFNYPESIWPGKAFLGHDINRCSQCFEADQSHRVIHGCHPLLPCLLLPPRVFDSDIKGVTPNSRMLESTKFLDFSSPDSVGVAQASVSILALSSCSSGGPTPTPSAPLQLTVPFDVCHLALPHSVSSSNQCEAMSSHLSDASKRRYFSSDPSPSLPTMQPLSVLPPLFLDQYAIPPHVLQNPAFTTTVLQLLPRFLNISLQSPSPTTVKICLLFLLLLFHPLVCHPSPPWFPILFRNQHLVVVQW</sequence>
<accession>A0A9Q0QWZ8</accession>
<dbReference type="EMBL" id="JAMYWD010000004">
    <property type="protein sequence ID" value="KAJ4974789.1"/>
    <property type="molecule type" value="Genomic_DNA"/>
</dbReference>
<keyword evidence="2" id="KW-1185">Reference proteome</keyword>
<evidence type="ECO:0000313" key="1">
    <source>
        <dbReference type="EMBL" id="KAJ4974789.1"/>
    </source>
</evidence>
<dbReference type="AlphaFoldDB" id="A0A9Q0QWZ8"/>
<protein>
    <submittedName>
        <fullName evidence="1">Uncharacterized protein</fullName>
    </submittedName>
</protein>
<organism evidence="1 2">
    <name type="scientific">Protea cynaroides</name>
    <dbReference type="NCBI Taxonomy" id="273540"/>
    <lineage>
        <taxon>Eukaryota</taxon>
        <taxon>Viridiplantae</taxon>
        <taxon>Streptophyta</taxon>
        <taxon>Embryophyta</taxon>
        <taxon>Tracheophyta</taxon>
        <taxon>Spermatophyta</taxon>
        <taxon>Magnoliopsida</taxon>
        <taxon>Proteales</taxon>
        <taxon>Proteaceae</taxon>
        <taxon>Protea</taxon>
    </lineage>
</organism>
<proteinExistence type="predicted"/>
<comment type="caution">
    <text evidence="1">The sequence shown here is derived from an EMBL/GenBank/DDBJ whole genome shotgun (WGS) entry which is preliminary data.</text>
</comment>
<reference evidence="1" key="1">
    <citation type="journal article" date="2023" name="Plant J.">
        <title>The genome of the king protea, Protea cynaroides.</title>
        <authorList>
            <person name="Chang J."/>
            <person name="Duong T.A."/>
            <person name="Schoeman C."/>
            <person name="Ma X."/>
            <person name="Roodt D."/>
            <person name="Barker N."/>
            <person name="Li Z."/>
            <person name="Van de Peer Y."/>
            <person name="Mizrachi E."/>
        </authorList>
    </citation>
    <scope>NUCLEOTIDE SEQUENCE</scope>
    <source>
        <tissue evidence="1">Young leaves</tissue>
    </source>
</reference>